<proteinExistence type="predicted"/>
<reference evidence="4 5" key="4">
    <citation type="journal article" date="2020" name="Sci. Rep.">
        <title>beta-carboline chemical signals induce reveromycin production through a LuxR family regulator in Streptomyces sp. SN-593.</title>
        <authorList>
            <person name="Panthee S."/>
            <person name="Kito N."/>
            <person name="Hayashi T."/>
            <person name="Shimizu T."/>
            <person name="Ishikawa J."/>
            <person name="Hamamoto H."/>
            <person name="Osada H."/>
            <person name="Takahashi S."/>
        </authorList>
    </citation>
    <scope>NUCLEOTIDE SEQUENCE [LARGE SCALE GENOMIC DNA]</scope>
    <source>
        <strain evidence="4 5">SN-593</strain>
    </source>
</reference>
<dbReference type="KEGG" id="arev:RVR_9410"/>
<evidence type="ECO:0000259" key="3">
    <source>
        <dbReference type="Pfam" id="PF00930"/>
    </source>
</evidence>
<dbReference type="InterPro" id="IPR050278">
    <property type="entry name" value="Serine_Prot_S9B/DPPIV"/>
</dbReference>
<dbReference type="SUPFAM" id="SSF82171">
    <property type="entry name" value="DPP6 N-terminal domain-like"/>
    <property type="match status" value="1"/>
</dbReference>
<evidence type="ECO:0000313" key="4">
    <source>
        <dbReference type="EMBL" id="BBB01824.1"/>
    </source>
</evidence>
<dbReference type="EMBL" id="AP018365">
    <property type="protein sequence ID" value="BBB01824.1"/>
    <property type="molecule type" value="Genomic_DNA"/>
</dbReference>
<dbReference type="SUPFAM" id="SSF53474">
    <property type="entry name" value="alpha/beta-Hydrolases"/>
    <property type="match status" value="1"/>
</dbReference>
<sequence length="736" mass="78090">MDKITDHRDFPAQFARTQRFSLGVPHDFTLSPDGSSVLYVRTRGPEDRVGCLWRLDSDGEHLVADPAALADPAGEVPPEELVRRERARQRATGIVGYAADAAVRVVAFALDGALWTADPAGGRPPRRHATAGPVLDPRPDPTGRRVAYLTGGALHVLDLATGADRALAVPEGDEVAYGAAEHVAAESMHRHRGYWWAPDGDRLLVARVDTAPVARWWIADQVDPTRRPRAMAYPAAGTANADVSLHILDARGVGGGTDAAGSDTAGSGGVNRAGRANGAGGSGGPAGSSGRTEVVWDRAAHEYLTAAAWDAHGPLLSVQSRDQRSVRVLAADPATGATRLLHEQRDPAWVQLVPGTPARTASGALVHTADEGGTRFLTVGGEPVTAEGLQIREVLSVDGESVLFTACDEPTEEHLWSYRPDGGATRLSSDPGLHTGRRAGGALLLASLTEHGRDIRVTGPGGELRVPCRAARPVVAPRVTWLRAGEHGIRTALLLPSWHRPGSGRLPVLLAPYGGPALRLAVRAATWPLAEAQWFAEEGFAVVVADGRGTPGRGPRWEKTVHKDTLGAPVEDQVTALHAAAAHCADLDLDRVAIRGWSFGGSLAAMAVLRRPEVFHAAISGAAPSDQRLYDTHWRERFLGHPDEDPEAYDRSSPIGLAAALERPLLLVHGLADDNVVAAHTLRLSEALLAAGRYHQVLPLSHATHGPSDPVMVEGLLRHQLVFLCDALNTPPRPSV</sequence>
<dbReference type="PANTHER" id="PTHR11731">
    <property type="entry name" value="PROTEASE FAMILY S9B,C DIPEPTIDYL-PEPTIDASE IV-RELATED"/>
    <property type="match status" value="1"/>
</dbReference>
<gene>
    <name evidence="4" type="ORF">RVR_9410</name>
</gene>
<evidence type="ECO:0000313" key="5">
    <source>
        <dbReference type="Proteomes" id="UP000595703"/>
    </source>
</evidence>
<dbReference type="InterPro" id="IPR029058">
    <property type="entry name" value="AB_hydrolase_fold"/>
</dbReference>
<accession>A0A7U3V074</accession>
<evidence type="ECO:0000259" key="2">
    <source>
        <dbReference type="Pfam" id="PF00326"/>
    </source>
</evidence>
<evidence type="ECO:0000256" key="1">
    <source>
        <dbReference type="SAM" id="MobiDB-lite"/>
    </source>
</evidence>
<dbReference type="Gene3D" id="2.140.10.30">
    <property type="entry name" value="Dipeptidylpeptidase IV, N-terminal domain"/>
    <property type="match status" value="1"/>
</dbReference>
<name>A0A7U3V074_9ACTN</name>
<reference evidence="4 5" key="2">
    <citation type="journal article" date="2011" name="J. Antibiot.">
        <title>Furaquinocins I and J: novel polyketide isoprenoid hybrid compounds from Streptomyces reveromyceticus SN-593.</title>
        <authorList>
            <person name="Panthee S."/>
            <person name="Takahashi S."/>
            <person name="Takagi H."/>
            <person name="Nogawa T."/>
            <person name="Oowada E."/>
            <person name="Uramoto M."/>
            <person name="Osada H."/>
        </authorList>
    </citation>
    <scope>NUCLEOTIDE SEQUENCE [LARGE SCALE GENOMIC DNA]</scope>
    <source>
        <strain evidence="4 5">SN-593</strain>
    </source>
</reference>
<dbReference type="RefSeq" id="WP_202237697.1">
    <property type="nucleotide sequence ID" value="NZ_AP018365.1"/>
</dbReference>
<feature type="region of interest" description="Disordered" evidence="1">
    <location>
        <begin position="121"/>
        <end position="141"/>
    </location>
</feature>
<dbReference type="InterPro" id="IPR002469">
    <property type="entry name" value="Peptidase_S9B_N"/>
</dbReference>
<dbReference type="GO" id="GO:0008239">
    <property type="term" value="F:dipeptidyl-peptidase activity"/>
    <property type="evidence" value="ECO:0007669"/>
    <property type="project" value="TreeGrafter"/>
</dbReference>
<dbReference type="InterPro" id="IPR001375">
    <property type="entry name" value="Peptidase_S9_cat"/>
</dbReference>
<dbReference type="PANTHER" id="PTHR11731:SF193">
    <property type="entry name" value="DIPEPTIDYL PEPTIDASE 9"/>
    <property type="match status" value="1"/>
</dbReference>
<dbReference type="GO" id="GO:0008236">
    <property type="term" value="F:serine-type peptidase activity"/>
    <property type="evidence" value="ECO:0007669"/>
    <property type="project" value="InterPro"/>
</dbReference>
<protein>
    <submittedName>
        <fullName evidence="4">Putative peptidase</fullName>
    </submittedName>
</protein>
<dbReference type="Proteomes" id="UP000595703">
    <property type="component" value="Chromosome"/>
</dbReference>
<feature type="region of interest" description="Disordered" evidence="1">
    <location>
        <begin position="256"/>
        <end position="291"/>
    </location>
</feature>
<dbReference type="GO" id="GO:0006508">
    <property type="term" value="P:proteolysis"/>
    <property type="evidence" value="ECO:0007669"/>
    <property type="project" value="InterPro"/>
</dbReference>
<dbReference type="Gene3D" id="3.40.50.1820">
    <property type="entry name" value="alpha/beta hydrolase"/>
    <property type="match status" value="1"/>
</dbReference>
<keyword evidence="5" id="KW-1185">Reference proteome</keyword>
<dbReference type="Pfam" id="PF00930">
    <property type="entry name" value="DPPIV_N"/>
    <property type="match status" value="1"/>
</dbReference>
<dbReference type="AlphaFoldDB" id="A0A7U3V074"/>
<feature type="domain" description="Dipeptidylpeptidase IV N-terminal" evidence="3">
    <location>
        <begin position="131"/>
        <end position="431"/>
    </location>
</feature>
<organism evidence="4 5">
    <name type="scientific">Actinacidiphila reveromycinica</name>
    <dbReference type="NCBI Taxonomy" id="659352"/>
    <lineage>
        <taxon>Bacteria</taxon>
        <taxon>Bacillati</taxon>
        <taxon>Actinomycetota</taxon>
        <taxon>Actinomycetes</taxon>
        <taxon>Kitasatosporales</taxon>
        <taxon>Streptomycetaceae</taxon>
        <taxon>Actinacidiphila</taxon>
    </lineage>
</organism>
<feature type="compositionally biased region" description="Gly residues" evidence="1">
    <location>
        <begin position="266"/>
        <end position="287"/>
    </location>
</feature>
<feature type="domain" description="Peptidase S9 prolyl oligopeptidase catalytic" evidence="2">
    <location>
        <begin position="531"/>
        <end position="729"/>
    </location>
</feature>
<reference evidence="4 5" key="3">
    <citation type="journal article" date="2011" name="Nat. Chem. Biol.">
        <title>Reveromycin A biosynthesis uses RevG and RevJ for stereospecific spiroacetal formation.</title>
        <authorList>
            <person name="Takahashi S."/>
            <person name="Toyoda A."/>
            <person name="Sekiyama Y."/>
            <person name="Takagi H."/>
            <person name="Nogawa T."/>
            <person name="Uramoto M."/>
            <person name="Suzuki R."/>
            <person name="Koshino H."/>
            <person name="Kumano T."/>
            <person name="Panthee S."/>
            <person name="Dairi T."/>
            <person name="Ishikawa J."/>
            <person name="Ikeda H."/>
            <person name="Sakaki Y."/>
            <person name="Osada H."/>
        </authorList>
    </citation>
    <scope>NUCLEOTIDE SEQUENCE [LARGE SCALE GENOMIC DNA]</scope>
    <source>
        <strain evidence="4 5">SN-593</strain>
    </source>
</reference>
<dbReference type="Pfam" id="PF00326">
    <property type="entry name" value="Peptidase_S9"/>
    <property type="match status" value="1"/>
</dbReference>
<reference evidence="4 5" key="1">
    <citation type="journal article" date="2010" name="J. Bacteriol.">
        <title>Biochemical characterization of a novel indole prenyltransferase from Streptomyces sp. SN-593.</title>
        <authorList>
            <person name="Takahashi S."/>
            <person name="Takagi H."/>
            <person name="Toyoda A."/>
            <person name="Uramoto M."/>
            <person name="Nogawa T."/>
            <person name="Ueki M."/>
            <person name="Sakaki Y."/>
            <person name="Osada H."/>
        </authorList>
    </citation>
    <scope>NUCLEOTIDE SEQUENCE [LARGE SCALE GENOMIC DNA]</scope>
    <source>
        <strain evidence="4 5">SN-593</strain>
    </source>
</reference>